<dbReference type="GO" id="GO:0008270">
    <property type="term" value="F:zinc ion binding"/>
    <property type="evidence" value="ECO:0007669"/>
    <property type="project" value="UniProtKB-KW"/>
</dbReference>
<keyword evidence="4 9" id="KW-0863">Zinc-finger</keyword>
<keyword evidence="5" id="KW-0862">Zinc</keyword>
<gene>
    <name evidence="12" type="ORF">SI8410_04006108</name>
</gene>
<evidence type="ECO:0000256" key="7">
    <source>
        <dbReference type="ARBA" id="ARBA00023163"/>
    </source>
</evidence>
<dbReference type="PROSITE" id="PS01359">
    <property type="entry name" value="ZF_PHD_1"/>
    <property type="match status" value="1"/>
</dbReference>
<keyword evidence="8" id="KW-0539">Nucleus</keyword>
<feature type="compositionally biased region" description="Basic and acidic residues" evidence="10">
    <location>
        <begin position="436"/>
        <end position="465"/>
    </location>
</feature>
<dbReference type="Proteomes" id="UP000663760">
    <property type="component" value="Chromosome 4"/>
</dbReference>
<evidence type="ECO:0000313" key="12">
    <source>
        <dbReference type="EMBL" id="CAA7395447.1"/>
    </source>
</evidence>
<evidence type="ECO:0000259" key="11">
    <source>
        <dbReference type="PROSITE" id="PS50016"/>
    </source>
</evidence>
<evidence type="ECO:0000256" key="4">
    <source>
        <dbReference type="ARBA" id="ARBA00022771"/>
    </source>
</evidence>
<dbReference type="OrthoDB" id="1903104at2759"/>
<keyword evidence="7" id="KW-0804">Transcription</keyword>
<reference evidence="12" key="1">
    <citation type="submission" date="2020-02" db="EMBL/GenBank/DDBJ databases">
        <authorList>
            <person name="Scholz U."/>
            <person name="Mascher M."/>
            <person name="Fiebig A."/>
        </authorList>
    </citation>
    <scope>NUCLEOTIDE SEQUENCE</scope>
</reference>
<feature type="region of interest" description="Disordered" evidence="10">
    <location>
        <begin position="342"/>
        <end position="551"/>
    </location>
</feature>
<evidence type="ECO:0000256" key="9">
    <source>
        <dbReference type="PROSITE-ProRule" id="PRU00146"/>
    </source>
</evidence>
<dbReference type="SUPFAM" id="SSF57903">
    <property type="entry name" value="FYVE/PHD zinc finger"/>
    <property type="match status" value="2"/>
</dbReference>
<keyword evidence="2" id="KW-0479">Metal-binding</keyword>
<proteinExistence type="predicted"/>
<evidence type="ECO:0000256" key="6">
    <source>
        <dbReference type="ARBA" id="ARBA00023015"/>
    </source>
</evidence>
<keyword evidence="6" id="KW-0805">Transcription regulation</keyword>
<feature type="compositionally biased region" description="Basic and acidic residues" evidence="10">
    <location>
        <begin position="369"/>
        <end position="398"/>
    </location>
</feature>
<dbReference type="PANTHER" id="PTHR45888">
    <property type="entry name" value="HL01030P-RELATED"/>
    <property type="match status" value="1"/>
</dbReference>
<feature type="compositionally biased region" description="Low complexity" evidence="10">
    <location>
        <begin position="512"/>
        <end position="525"/>
    </location>
</feature>
<feature type="domain" description="PHD-type" evidence="11">
    <location>
        <begin position="121"/>
        <end position="180"/>
    </location>
</feature>
<dbReference type="AlphaFoldDB" id="A0A7I8KCC6"/>
<dbReference type="InterPro" id="IPR001965">
    <property type="entry name" value="Znf_PHD"/>
</dbReference>
<feature type="region of interest" description="Disordered" evidence="10">
    <location>
        <begin position="260"/>
        <end position="327"/>
    </location>
</feature>
<keyword evidence="3" id="KW-0677">Repeat</keyword>
<feature type="compositionally biased region" description="Basic residues" evidence="10">
    <location>
        <begin position="275"/>
        <end position="284"/>
    </location>
</feature>
<accession>A0A7I8KCC6</accession>
<dbReference type="GO" id="GO:0005634">
    <property type="term" value="C:nucleus"/>
    <property type="evidence" value="ECO:0007669"/>
    <property type="project" value="UniProtKB-SubCell"/>
</dbReference>
<evidence type="ECO:0000256" key="3">
    <source>
        <dbReference type="ARBA" id="ARBA00022737"/>
    </source>
</evidence>
<evidence type="ECO:0000313" key="13">
    <source>
        <dbReference type="Proteomes" id="UP000663760"/>
    </source>
</evidence>
<dbReference type="Gene3D" id="3.30.40.10">
    <property type="entry name" value="Zinc/RING finger domain, C3HC4 (zinc finger)"/>
    <property type="match status" value="2"/>
</dbReference>
<dbReference type="Pfam" id="PF00628">
    <property type="entry name" value="PHD"/>
    <property type="match status" value="1"/>
</dbReference>
<evidence type="ECO:0000256" key="5">
    <source>
        <dbReference type="ARBA" id="ARBA00022833"/>
    </source>
</evidence>
<dbReference type="FunFam" id="3.30.40.10:FF:000238">
    <property type="entry name" value="PHD finger family protein"/>
    <property type="match status" value="1"/>
</dbReference>
<name>A0A7I8KCC6_SPIIN</name>
<feature type="region of interest" description="Disordered" evidence="10">
    <location>
        <begin position="563"/>
        <end position="609"/>
    </location>
</feature>
<dbReference type="InterPro" id="IPR019786">
    <property type="entry name" value="Zinc_finger_PHD-type_CS"/>
</dbReference>
<dbReference type="PANTHER" id="PTHR45888:SF4">
    <property type="entry name" value="PHD FINGER PROTEIN 10"/>
    <property type="match status" value="1"/>
</dbReference>
<dbReference type="InterPro" id="IPR019787">
    <property type="entry name" value="Znf_PHD-finger"/>
</dbReference>
<evidence type="ECO:0000256" key="10">
    <source>
        <dbReference type="SAM" id="MobiDB-lite"/>
    </source>
</evidence>
<dbReference type="EMBL" id="LR746267">
    <property type="protein sequence ID" value="CAA7395447.1"/>
    <property type="molecule type" value="Genomic_DNA"/>
</dbReference>
<evidence type="ECO:0000256" key="1">
    <source>
        <dbReference type="ARBA" id="ARBA00004123"/>
    </source>
</evidence>
<dbReference type="InterPro" id="IPR011011">
    <property type="entry name" value="Znf_FYVE_PHD"/>
</dbReference>
<feature type="compositionally biased region" description="Basic and acidic residues" evidence="10">
    <location>
        <begin position="477"/>
        <end position="488"/>
    </location>
</feature>
<dbReference type="PROSITE" id="PS50016">
    <property type="entry name" value="ZF_PHD_2"/>
    <property type="match status" value="1"/>
</dbReference>
<protein>
    <recommendedName>
        <fullName evidence="11">PHD-type domain-containing protein</fullName>
    </recommendedName>
</protein>
<dbReference type="SMART" id="SM00249">
    <property type="entry name" value="PHD"/>
    <property type="match status" value="2"/>
</dbReference>
<sequence>MKMLPCKVCNRKYHRSCVKNWAENRDLFHWSSWVCPHCRTCEVCRKAGDPSKFMYCKRCDAAYHCYCQQPPHKNVSRGPYLCPKHTKCHSCGSSVPGSGPSTRWFLSYTCCDACGRLFVKGNYCPVCLKVYRDSESTPMVCCDICQRWVHCSCDGISDEKYQQFQTDGNLHYKCAACRGDCYQVKDIDDAIQELWKRRDKSDKDLIASLRVAAGLPYQEDIFSISPFSDDEESSQMVMKSNNGRSLKFSVKGLSEKAVDTAKEYGKKTPRSSSSSKKHAKKKGSQVKIVNKSEEKYQDFERQDEVRSVEGSSVDEKNGDTKPFGIRGQENLPLHLTISLGHKKEKSPVNEHEKESHRIRKDSVASSLDKVPKVEIKTSKSHGTTERSGKLENKSEPVKGPKLVIHFGSRSKNISSSPTSEASSCHRQHDLVASNGSKHDRVNESKHSKHREREVTLKKHGKDSEMTHANVSRGTVSEGHETALTDRHIVLRRRGSEGSNSVRKAAESTPGNDAVAPPADPSVASDGSRGDSRDPTPPPAVADPSKDSKPLLKLKFKNLYSENRSSWVSQGEENHSVKKQRSKRMRPSPLMEKSGSQEDEPSKDSVQENMSEEVMDANWILQKLGKGAIGKRVEVQQSGGSWHKGVVSDVIEGTSSLLVRLDDGGTKTLELGKHGIRFISQKHKRTRL</sequence>
<feature type="compositionally biased region" description="Basic and acidic residues" evidence="10">
    <location>
        <begin position="290"/>
        <end position="319"/>
    </location>
</feature>
<dbReference type="FunFam" id="3.30.40.10:FF:000721">
    <property type="entry name" value="Os12g0527800 protein"/>
    <property type="match status" value="1"/>
</dbReference>
<dbReference type="InterPro" id="IPR013083">
    <property type="entry name" value="Znf_RING/FYVE/PHD"/>
</dbReference>
<evidence type="ECO:0000256" key="8">
    <source>
        <dbReference type="ARBA" id="ARBA00023242"/>
    </source>
</evidence>
<evidence type="ECO:0000256" key="2">
    <source>
        <dbReference type="ARBA" id="ARBA00022723"/>
    </source>
</evidence>
<feature type="compositionally biased region" description="Basic residues" evidence="10">
    <location>
        <begin position="576"/>
        <end position="585"/>
    </location>
</feature>
<organism evidence="12 13">
    <name type="scientific">Spirodela intermedia</name>
    <name type="common">Intermediate duckweed</name>
    <dbReference type="NCBI Taxonomy" id="51605"/>
    <lineage>
        <taxon>Eukaryota</taxon>
        <taxon>Viridiplantae</taxon>
        <taxon>Streptophyta</taxon>
        <taxon>Embryophyta</taxon>
        <taxon>Tracheophyta</taxon>
        <taxon>Spermatophyta</taxon>
        <taxon>Magnoliopsida</taxon>
        <taxon>Liliopsida</taxon>
        <taxon>Araceae</taxon>
        <taxon>Lemnoideae</taxon>
        <taxon>Spirodela</taxon>
    </lineage>
</organism>
<dbReference type="CDD" id="cd15489">
    <property type="entry name" value="PHD_SF"/>
    <property type="match status" value="1"/>
</dbReference>
<feature type="compositionally biased region" description="Polar residues" evidence="10">
    <location>
        <begin position="409"/>
        <end position="424"/>
    </location>
</feature>
<comment type="subcellular location">
    <subcellularLocation>
        <location evidence="1">Nucleus</location>
    </subcellularLocation>
</comment>
<feature type="compositionally biased region" description="Basic and acidic residues" evidence="10">
    <location>
        <begin position="345"/>
        <end position="355"/>
    </location>
</feature>
<keyword evidence="13" id="KW-1185">Reference proteome</keyword>